<protein>
    <submittedName>
        <fullName evidence="1">Uncharacterized protein</fullName>
    </submittedName>
</protein>
<dbReference type="AlphaFoldDB" id="A0A9P4MGM7"/>
<reference evidence="1" key="1">
    <citation type="journal article" date="2020" name="Stud. Mycol.">
        <title>101 Dothideomycetes genomes: a test case for predicting lifestyles and emergence of pathogens.</title>
        <authorList>
            <person name="Haridas S."/>
            <person name="Albert R."/>
            <person name="Binder M."/>
            <person name="Bloem J."/>
            <person name="Labutti K."/>
            <person name="Salamov A."/>
            <person name="Andreopoulos B."/>
            <person name="Baker S."/>
            <person name="Barry K."/>
            <person name="Bills G."/>
            <person name="Bluhm B."/>
            <person name="Cannon C."/>
            <person name="Castanera R."/>
            <person name="Culley D."/>
            <person name="Daum C."/>
            <person name="Ezra D."/>
            <person name="Gonzalez J."/>
            <person name="Henrissat B."/>
            <person name="Kuo A."/>
            <person name="Liang C."/>
            <person name="Lipzen A."/>
            <person name="Lutzoni F."/>
            <person name="Magnuson J."/>
            <person name="Mondo S."/>
            <person name="Nolan M."/>
            <person name="Ohm R."/>
            <person name="Pangilinan J."/>
            <person name="Park H.-J."/>
            <person name="Ramirez L."/>
            <person name="Alfaro M."/>
            <person name="Sun H."/>
            <person name="Tritt A."/>
            <person name="Yoshinaga Y."/>
            <person name="Zwiers L.-H."/>
            <person name="Turgeon B."/>
            <person name="Goodwin S."/>
            <person name="Spatafora J."/>
            <person name="Crous P."/>
            <person name="Grigoriev I."/>
        </authorList>
    </citation>
    <scope>NUCLEOTIDE SEQUENCE</scope>
    <source>
        <strain evidence="1">CBS 260.36</strain>
    </source>
</reference>
<proteinExistence type="predicted"/>
<organism evidence="1 2">
    <name type="scientific">Myriangium duriaei CBS 260.36</name>
    <dbReference type="NCBI Taxonomy" id="1168546"/>
    <lineage>
        <taxon>Eukaryota</taxon>
        <taxon>Fungi</taxon>
        <taxon>Dikarya</taxon>
        <taxon>Ascomycota</taxon>
        <taxon>Pezizomycotina</taxon>
        <taxon>Dothideomycetes</taxon>
        <taxon>Dothideomycetidae</taxon>
        <taxon>Myriangiales</taxon>
        <taxon>Myriangiaceae</taxon>
        <taxon>Myriangium</taxon>
    </lineage>
</organism>
<evidence type="ECO:0000313" key="1">
    <source>
        <dbReference type="EMBL" id="KAF2153795.1"/>
    </source>
</evidence>
<evidence type="ECO:0000313" key="2">
    <source>
        <dbReference type="Proteomes" id="UP000799439"/>
    </source>
</evidence>
<dbReference type="EMBL" id="ML996084">
    <property type="protein sequence ID" value="KAF2153795.1"/>
    <property type="molecule type" value="Genomic_DNA"/>
</dbReference>
<dbReference type="Proteomes" id="UP000799439">
    <property type="component" value="Unassembled WGS sequence"/>
</dbReference>
<comment type="caution">
    <text evidence="1">The sequence shown here is derived from an EMBL/GenBank/DDBJ whole genome shotgun (WGS) entry which is preliminary data.</text>
</comment>
<gene>
    <name evidence="1" type="ORF">K461DRAFT_276841</name>
</gene>
<accession>A0A9P4MGM7</accession>
<sequence length="70" mass="7943">MSMLGRAPVGLLSAYHMPLAHTSVCTSPAIWYDRQRDVDTSFSRILGSTPRRNRERIRKVLTTPLRCVLS</sequence>
<name>A0A9P4MGM7_9PEZI</name>
<keyword evidence="2" id="KW-1185">Reference proteome</keyword>